<dbReference type="EMBL" id="OX597815">
    <property type="protein sequence ID" value="CAI9718545.1"/>
    <property type="molecule type" value="Genomic_DNA"/>
</dbReference>
<dbReference type="AlphaFoldDB" id="A0AA36ALS3"/>
<dbReference type="Proteomes" id="UP001162480">
    <property type="component" value="Chromosome 2"/>
</dbReference>
<proteinExistence type="predicted"/>
<sequence length="63" mass="6925">MFIKAILLNNITKMVCDVQQGKGSKRKGGKFKRSDGSFSDSSNSFIRQAVSVVLIDFDIALDV</sequence>
<evidence type="ECO:0000256" key="1">
    <source>
        <dbReference type="SAM" id="MobiDB-lite"/>
    </source>
</evidence>
<protein>
    <submittedName>
        <fullName evidence="2">Uncharacterized protein</fullName>
    </submittedName>
</protein>
<evidence type="ECO:0000313" key="3">
    <source>
        <dbReference type="Proteomes" id="UP001162480"/>
    </source>
</evidence>
<reference evidence="2" key="1">
    <citation type="submission" date="2023-08" db="EMBL/GenBank/DDBJ databases">
        <authorList>
            <person name="Alioto T."/>
            <person name="Alioto T."/>
            <person name="Gomez Garrido J."/>
        </authorList>
    </citation>
    <scope>NUCLEOTIDE SEQUENCE</scope>
</reference>
<organism evidence="2 3">
    <name type="scientific">Octopus vulgaris</name>
    <name type="common">Common octopus</name>
    <dbReference type="NCBI Taxonomy" id="6645"/>
    <lineage>
        <taxon>Eukaryota</taxon>
        <taxon>Metazoa</taxon>
        <taxon>Spiralia</taxon>
        <taxon>Lophotrochozoa</taxon>
        <taxon>Mollusca</taxon>
        <taxon>Cephalopoda</taxon>
        <taxon>Coleoidea</taxon>
        <taxon>Octopodiformes</taxon>
        <taxon>Octopoda</taxon>
        <taxon>Incirrata</taxon>
        <taxon>Octopodidae</taxon>
        <taxon>Octopus</taxon>
    </lineage>
</organism>
<accession>A0AA36ALS3</accession>
<keyword evidence="3" id="KW-1185">Reference proteome</keyword>
<name>A0AA36ALS3_OCTVU</name>
<evidence type="ECO:0000313" key="2">
    <source>
        <dbReference type="EMBL" id="CAI9718545.1"/>
    </source>
</evidence>
<gene>
    <name evidence="2" type="ORF">OCTVUL_1B009545</name>
</gene>
<feature type="region of interest" description="Disordered" evidence="1">
    <location>
        <begin position="21"/>
        <end position="42"/>
    </location>
</feature>